<dbReference type="AlphaFoldDB" id="A0AA88YRL6"/>
<evidence type="ECO:0000256" key="1">
    <source>
        <dbReference type="SAM" id="Phobius"/>
    </source>
</evidence>
<dbReference type="EMBL" id="VSWD01000004">
    <property type="protein sequence ID" value="KAK3105387.1"/>
    <property type="molecule type" value="Genomic_DNA"/>
</dbReference>
<reference evidence="2" key="1">
    <citation type="submission" date="2019-08" db="EMBL/GenBank/DDBJ databases">
        <title>The improved chromosome-level genome for the pearl oyster Pinctada fucata martensii using PacBio sequencing and Hi-C.</title>
        <authorList>
            <person name="Zheng Z."/>
        </authorList>
    </citation>
    <scope>NUCLEOTIDE SEQUENCE</scope>
    <source>
        <strain evidence="2">ZZ-2019</strain>
        <tissue evidence="2">Adductor muscle</tissue>
    </source>
</reference>
<evidence type="ECO:0000313" key="2">
    <source>
        <dbReference type="EMBL" id="KAK3105387.1"/>
    </source>
</evidence>
<accession>A0AA88YRL6</accession>
<sequence>MLKLLRLYLNRYLYTKKTIIVLIVLILITNLCIFYSYSNNKLTKREQKFVYKDFKGDPYVDLGKPCNLEQFFHRRLPNKTFDNVSLPPMPTQRRYLIYTCRGYCGGLGDQIKAVTASYAIAKRSGRELRIQETIPCGITTYLRPKMYDWTYDEREIQELNFTFCNTNDVRKTRNKQLYEYLLYLNDTVIFLRSNRRYRNIDEEYRNILRANYNELFDLKPEIKRELNEFKGRYVQENKTVCAHLRVGNNPGFMDSRYNNLGNLSEIWEFLSKYDSNGHVIYIATDSNAVREAARRRFLDRYIDMPGPVVNTAFKFDDDSCSVFRKIFLDFTFLTTCDVLLLTFSGFGEHASLLRTKEGNQYCFQNGKVYPCPIYSIISNRSVKELNPLLDM</sequence>
<dbReference type="Gene3D" id="3.40.50.11350">
    <property type="match status" value="1"/>
</dbReference>
<protein>
    <submittedName>
        <fullName evidence="2">Uncharacterized protein</fullName>
    </submittedName>
</protein>
<evidence type="ECO:0000313" key="3">
    <source>
        <dbReference type="Proteomes" id="UP001186944"/>
    </source>
</evidence>
<keyword evidence="3" id="KW-1185">Reference proteome</keyword>
<feature type="transmembrane region" description="Helical" evidence="1">
    <location>
        <begin position="20"/>
        <end position="38"/>
    </location>
</feature>
<organism evidence="2 3">
    <name type="scientific">Pinctada imbricata</name>
    <name type="common">Atlantic pearl-oyster</name>
    <name type="synonym">Pinctada martensii</name>
    <dbReference type="NCBI Taxonomy" id="66713"/>
    <lineage>
        <taxon>Eukaryota</taxon>
        <taxon>Metazoa</taxon>
        <taxon>Spiralia</taxon>
        <taxon>Lophotrochozoa</taxon>
        <taxon>Mollusca</taxon>
        <taxon>Bivalvia</taxon>
        <taxon>Autobranchia</taxon>
        <taxon>Pteriomorphia</taxon>
        <taxon>Pterioida</taxon>
        <taxon>Pterioidea</taxon>
        <taxon>Pteriidae</taxon>
        <taxon>Pinctada</taxon>
    </lineage>
</organism>
<keyword evidence="1" id="KW-1133">Transmembrane helix</keyword>
<gene>
    <name evidence="2" type="ORF">FSP39_023986</name>
</gene>
<name>A0AA88YRL6_PINIB</name>
<keyword evidence="1" id="KW-0472">Membrane</keyword>
<keyword evidence="1" id="KW-0812">Transmembrane</keyword>
<proteinExistence type="predicted"/>
<dbReference type="Proteomes" id="UP001186944">
    <property type="component" value="Unassembled WGS sequence"/>
</dbReference>
<comment type="caution">
    <text evidence="2">The sequence shown here is derived from an EMBL/GenBank/DDBJ whole genome shotgun (WGS) entry which is preliminary data.</text>
</comment>